<proteinExistence type="inferred from homology"/>
<dbReference type="NCBIfam" id="NF001244">
    <property type="entry name" value="PRK00216.1-5"/>
    <property type="match status" value="1"/>
</dbReference>
<accession>A7H078</accession>
<dbReference type="CDD" id="cd02440">
    <property type="entry name" value="AdoMet_MTases"/>
    <property type="match status" value="1"/>
</dbReference>
<gene>
    <name evidence="6" type="primary">ubiE</name>
    <name evidence="5" type="synonym">menG</name>
    <name evidence="6" type="ORF">CCV52592_1674</name>
</gene>
<dbReference type="UniPathway" id="UPA00079">
    <property type="reaction ID" value="UER00169"/>
</dbReference>
<name>A7H078_CAMC5</name>
<evidence type="ECO:0000313" key="7">
    <source>
        <dbReference type="Proteomes" id="UP000006380"/>
    </source>
</evidence>
<dbReference type="InterPro" id="IPR004033">
    <property type="entry name" value="UbiE/COQ5_MeTrFase"/>
</dbReference>
<feature type="binding site" evidence="5">
    <location>
        <position position="84"/>
    </location>
    <ligand>
        <name>S-adenosyl-L-methionine</name>
        <dbReference type="ChEBI" id="CHEBI:59789"/>
    </ligand>
</feature>
<dbReference type="InterPro" id="IPR029063">
    <property type="entry name" value="SAM-dependent_MTases_sf"/>
</dbReference>
<dbReference type="OrthoDB" id="9808140at2"/>
<comment type="similarity">
    <text evidence="5">Belongs to the class I-like SAM-binding methyltransferase superfamily. MenG/UbiE family.</text>
</comment>
<dbReference type="GO" id="GO:0008425">
    <property type="term" value="F:2-methoxy-6-polyprenyl-1,4-benzoquinol methyltransferase activity"/>
    <property type="evidence" value="ECO:0007669"/>
    <property type="project" value="TreeGrafter"/>
</dbReference>
<dbReference type="HAMAP" id="MF_01813">
    <property type="entry name" value="MenG_UbiE_methyltr"/>
    <property type="match status" value="1"/>
</dbReference>
<protein>
    <recommendedName>
        <fullName evidence="5">Demethylmenaquinone methyltransferase</fullName>
        <ecNumber evidence="5">2.1.1.163</ecNumber>
    </recommendedName>
</protein>
<dbReference type="Proteomes" id="UP000006380">
    <property type="component" value="Chromosome"/>
</dbReference>
<evidence type="ECO:0000256" key="1">
    <source>
        <dbReference type="ARBA" id="ARBA00022428"/>
    </source>
</evidence>
<organism evidence="6 7">
    <name type="scientific">Campylobacter curvus (strain 525.92)</name>
    <dbReference type="NCBI Taxonomy" id="360105"/>
    <lineage>
        <taxon>Bacteria</taxon>
        <taxon>Pseudomonadati</taxon>
        <taxon>Campylobacterota</taxon>
        <taxon>Epsilonproteobacteria</taxon>
        <taxon>Campylobacterales</taxon>
        <taxon>Campylobacteraceae</taxon>
        <taxon>Campylobacter</taxon>
    </lineage>
</organism>
<dbReference type="Gene3D" id="3.40.50.150">
    <property type="entry name" value="Vaccinia Virus protein VP39"/>
    <property type="match status" value="1"/>
</dbReference>
<comment type="catalytic activity">
    <reaction evidence="5">
        <text>a 2-demethylmenaquinol + S-adenosyl-L-methionine = a menaquinol + S-adenosyl-L-homocysteine + H(+)</text>
        <dbReference type="Rhea" id="RHEA:42640"/>
        <dbReference type="Rhea" id="RHEA-COMP:9539"/>
        <dbReference type="Rhea" id="RHEA-COMP:9563"/>
        <dbReference type="ChEBI" id="CHEBI:15378"/>
        <dbReference type="ChEBI" id="CHEBI:18151"/>
        <dbReference type="ChEBI" id="CHEBI:55437"/>
        <dbReference type="ChEBI" id="CHEBI:57856"/>
        <dbReference type="ChEBI" id="CHEBI:59789"/>
        <dbReference type="EC" id="2.1.1.163"/>
    </reaction>
</comment>
<feature type="binding site" evidence="5">
    <location>
        <position position="123"/>
    </location>
    <ligand>
        <name>S-adenosyl-L-methionine</name>
        <dbReference type="ChEBI" id="CHEBI:59789"/>
    </ligand>
</feature>
<keyword evidence="3 5" id="KW-0808">Transferase</keyword>
<dbReference type="NCBIfam" id="TIGR01934">
    <property type="entry name" value="MenG_MenH_UbiE"/>
    <property type="match status" value="1"/>
</dbReference>
<evidence type="ECO:0000256" key="5">
    <source>
        <dbReference type="HAMAP-Rule" id="MF_01813"/>
    </source>
</evidence>
<dbReference type="GO" id="GO:0032259">
    <property type="term" value="P:methylation"/>
    <property type="evidence" value="ECO:0007669"/>
    <property type="project" value="UniProtKB-KW"/>
</dbReference>
<comment type="pathway">
    <text evidence="5">Quinol/quinone metabolism; menaquinone biosynthesis; menaquinol from 1,4-dihydroxy-2-naphthoate: step 2/2.</text>
</comment>
<dbReference type="PANTHER" id="PTHR43591:SF24">
    <property type="entry name" value="2-METHOXY-6-POLYPRENYL-1,4-BENZOQUINOL METHYLASE, MITOCHONDRIAL"/>
    <property type="match status" value="1"/>
</dbReference>
<dbReference type="GO" id="GO:0043770">
    <property type="term" value="F:demethylmenaquinone methyltransferase activity"/>
    <property type="evidence" value="ECO:0007669"/>
    <property type="project" value="UniProtKB-UniRule"/>
</dbReference>
<keyword evidence="1 5" id="KW-0474">Menaquinone biosynthesis</keyword>
<dbReference type="UniPathway" id="UPA00232"/>
<keyword evidence="7" id="KW-1185">Reference proteome</keyword>
<evidence type="ECO:0000256" key="3">
    <source>
        <dbReference type="ARBA" id="ARBA00022679"/>
    </source>
</evidence>
<reference evidence="6" key="1">
    <citation type="submission" date="2016-07" db="EMBL/GenBank/DDBJ databases">
        <title>Comparative genomics of the Campylobacter concisus group.</title>
        <authorList>
            <person name="Miller W.G."/>
            <person name="Yee E."/>
            <person name="Chapman M.H."/>
            <person name="Huynh S."/>
            <person name="Bono J.L."/>
            <person name="On S.L.W."/>
            <person name="StLeger J."/>
            <person name="Foster G."/>
            <person name="Parker C.T."/>
        </authorList>
    </citation>
    <scope>NUCLEOTIDE SEQUENCE</scope>
    <source>
        <strain evidence="6">525.92</strain>
    </source>
</reference>
<dbReference type="EMBL" id="CP000767">
    <property type="protein sequence ID" value="EAU01101.1"/>
    <property type="molecule type" value="Genomic_DNA"/>
</dbReference>
<dbReference type="EC" id="2.1.1.163" evidence="5"/>
<comment type="caution">
    <text evidence="5">Lacks conserved residue(s) required for the propagation of feature annotation.</text>
</comment>
<dbReference type="Pfam" id="PF01209">
    <property type="entry name" value="Ubie_methyltran"/>
    <property type="match status" value="1"/>
</dbReference>
<keyword evidence="2 5" id="KW-0489">Methyltransferase</keyword>
<dbReference type="HOGENOM" id="CLU_037990_0_0_7"/>
<dbReference type="RefSeq" id="WP_011992669.1">
    <property type="nucleotide sequence ID" value="NC_009715.2"/>
</dbReference>
<dbReference type="InterPro" id="IPR023576">
    <property type="entry name" value="UbiE/COQ5_MeTrFase_CS"/>
</dbReference>
<dbReference type="PROSITE" id="PS51608">
    <property type="entry name" value="SAM_MT_UBIE"/>
    <property type="match status" value="1"/>
</dbReference>
<keyword evidence="4 5" id="KW-0949">S-adenosyl-L-methionine</keyword>
<dbReference type="PANTHER" id="PTHR43591">
    <property type="entry name" value="METHYLTRANSFERASE"/>
    <property type="match status" value="1"/>
</dbReference>
<evidence type="ECO:0000256" key="4">
    <source>
        <dbReference type="ARBA" id="ARBA00022691"/>
    </source>
</evidence>
<dbReference type="STRING" id="360105.CCV52592_1674"/>
<feature type="binding site" evidence="5">
    <location>
        <position position="59"/>
    </location>
    <ligand>
        <name>S-adenosyl-L-methionine</name>
        <dbReference type="ChEBI" id="CHEBI:59789"/>
    </ligand>
</feature>
<sequence>MQKQEKIVDMFNQIAPTYDIANRVLSLGIDVSWRKYACKYMLSIFRNKNINIIDVACGTGDMMGLWSQMSAEFGVKIDELVGVDPSSGMLSKAKEKFPNFKFIEAYADETGLKSGFGEILSISYGIRNVVERKAALAEFNRILKMGGYVVVLEFTKRSKKGLITSLRDFYLSKILPRIGGAISKNKEAYLYLPSSIENFLDAKSFCEELEEAGFEIQLCKGFSMDISTLFIAKKVREAALDTNKSAR</sequence>
<evidence type="ECO:0000256" key="2">
    <source>
        <dbReference type="ARBA" id="ARBA00022603"/>
    </source>
</evidence>
<dbReference type="PROSITE" id="PS01183">
    <property type="entry name" value="UBIE_1"/>
    <property type="match status" value="1"/>
</dbReference>
<evidence type="ECO:0000313" key="6">
    <source>
        <dbReference type="EMBL" id="EAU01101.1"/>
    </source>
</evidence>
<dbReference type="KEGG" id="ccv:CCV52592_1674"/>
<comment type="function">
    <text evidence="5">Methyltransferase required for the conversion of demethylmenaquinol (DMKH2) to menaquinol (MKH2).</text>
</comment>
<dbReference type="AlphaFoldDB" id="A7H078"/>
<dbReference type="SUPFAM" id="SSF53335">
    <property type="entry name" value="S-adenosyl-L-methionine-dependent methyltransferases"/>
    <property type="match status" value="1"/>
</dbReference>
<dbReference type="GO" id="GO:0009234">
    <property type="term" value="P:menaquinone biosynthetic process"/>
    <property type="evidence" value="ECO:0007669"/>
    <property type="project" value="UniProtKB-UniRule"/>
</dbReference>